<dbReference type="InterPro" id="IPR029063">
    <property type="entry name" value="SAM-dependent_MTases_sf"/>
</dbReference>
<accession>A0ABS4Z5V1</accession>
<protein>
    <recommendedName>
        <fullName evidence="3">Methyltransferase domain-containing protein</fullName>
    </recommendedName>
</protein>
<name>A0ABS4Z5V1_9ACTN</name>
<gene>
    <name evidence="1" type="ORF">JOF54_001034</name>
</gene>
<keyword evidence="2" id="KW-1185">Reference proteome</keyword>
<dbReference type="SUPFAM" id="SSF53335">
    <property type="entry name" value="S-adenosyl-L-methionine-dependent methyltransferases"/>
    <property type="match status" value="1"/>
</dbReference>
<dbReference type="Gene3D" id="3.40.50.150">
    <property type="entry name" value="Vaccinia Virus protein VP39"/>
    <property type="match status" value="1"/>
</dbReference>
<organism evidence="1 2">
    <name type="scientific">Microlunatus capsulatus</name>
    <dbReference type="NCBI Taxonomy" id="99117"/>
    <lineage>
        <taxon>Bacteria</taxon>
        <taxon>Bacillati</taxon>
        <taxon>Actinomycetota</taxon>
        <taxon>Actinomycetes</taxon>
        <taxon>Propionibacteriales</taxon>
        <taxon>Propionibacteriaceae</taxon>
        <taxon>Microlunatus</taxon>
    </lineage>
</organism>
<dbReference type="Proteomes" id="UP000758168">
    <property type="component" value="Unassembled WGS sequence"/>
</dbReference>
<evidence type="ECO:0000313" key="1">
    <source>
        <dbReference type="EMBL" id="MBP2416112.1"/>
    </source>
</evidence>
<comment type="caution">
    <text evidence="1">The sequence shown here is derived from an EMBL/GenBank/DDBJ whole genome shotgun (WGS) entry which is preliminary data.</text>
</comment>
<sequence>MTGTRDYQDWHRRYDDPRSGLSWRLRRVRRHLHGALDERAGDRRVLSVCAGDGRDVLGVLAERADADRVSAVLLELHPELAQRARDAADAAGLAHVEVRAVDAGTVQAYAGAAPADVVVLVGIFGNIADADVWRVIGVAPQLCRPGAAVLWSRGRRFSRELPGVTAGDLNDEVRARFADAGFEEQAYETHDGGGRPAVGVVRYAGPAVDLRPAPAPLFTFVR</sequence>
<proteinExistence type="predicted"/>
<dbReference type="EMBL" id="JAGIOB010000001">
    <property type="protein sequence ID" value="MBP2416112.1"/>
    <property type="molecule type" value="Genomic_DNA"/>
</dbReference>
<evidence type="ECO:0000313" key="2">
    <source>
        <dbReference type="Proteomes" id="UP000758168"/>
    </source>
</evidence>
<evidence type="ECO:0008006" key="3">
    <source>
        <dbReference type="Google" id="ProtNLM"/>
    </source>
</evidence>
<dbReference type="RefSeq" id="WP_210053609.1">
    <property type="nucleotide sequence ID" value="NZ_BAAAMH010000018.1"/>
</dbReference>
<reference evidence="1 2" key="1">
    <citation type="submission" date="2021-03" db="EMBL/GenBank/DDBJ databases">
        <title>Sequencing the genomes of 1000 actinobacteria strains.</title>
        <authorList>
            <person name="Klenk H.-P."/>
        </authorList>
    </citation>
    <scope>NUCLEOTIDE SEQUENCE [LARGE SCALE GENOMIC DNA]</scope>
    <source>
        <strain evidence="1 2">DSM 12936</strain>
    </source>
</reference>